<dbReference type="GO" id="GO:0017004">
    <property type="term" value="P:cytochrome complex assembly"/>
    <property type="evidence" value="ECO:0007669"/>
    <property type="project" value="UniProtKB-KW"/>
</dbReference>
<dbReference type="PROSITE" id="PS51352">
    <property type="entry name" value="THIOREDOXIN_2"/>
    <property type="match status" value="1"/>
</dbReference>
<protein>
    <submittedName>
        <fullName evidence="4">TlpA family protein disulfide reductase</fullName>
    </submittedName>
</protein>
<name>A0A8F6TVJ0_9RHOB</name>
<accession>A0A8F6TVJ0</accession>
<dbReference type="InterPro" id="IPR050553">
    <property type="entry name" value="Thioredoxin_ResA/DsbE_sf"/>
</dbReference>
<evidence type="ECO:0000313" key="4">
    <source>
        <dbReference type="EMBL" id="QXT39732.1"/>
    </source>
</evidence>
<feature type="domain" description="Thioredoxin" evidence="3">
    <location>
        <begin position="77"/>
        <end position="221"/>
    </location>
</feature>
<dbReference type="AlphaFoldDB" id="A0A8F6TVJ0"/>
<dbReference type="PANTHER" id="PTHR42852">
    <property type="entry name" value="THIOL:DISULFIDE INTERCHANGE PROTEIN DSBE"/>
    <property type="match status" value="1"/>
</dbReference>
<dbReference type="InterPro" id="IPR013740">
    <property type="entry name" value="Redoxin"/>
</dbReference>
<dbReference type="KEGG" id="gce:KYE46_00270"/>
<dbReference type="CDD" id="cd02966">
    <property type="entry name" value="TlpA_like_family"/>
    <property type="match status" value="1"/>
</dbReference>
<evidence type="ECO:0000256" key="2">
    <source>
        <dbReference type="ARBA" id="ARBA00022748"/>
    </source>
</evidence>
<organism evidence="4 5">
    <name type="scientific">Gymnodinialimonas ceratoperidinii</name>
    <dbReference type="NCBI Taxonomy" id="2856823"/>
    <lineage>
        <taxon>Bacteria</taxon>
        <taxon>Pseudomonadati</taxon>
        <taxon>Pseudomonadota</taxon>
        <taxon>Alphaproteobacteria</taxon>
        <taxon>Rhodobacterales</taxon>
        <taxon>Paracoccaceae</taxon>
        <taxon>Gymnodinialimonas</taxon>
    </lineage>
</organism>
<evidence type="ECO:0000256" key="1">
    <source>
        <dbReference type="ARBA" id="ARBA00004196"/>
    </source>
</evidence>
<dbReference type="InterPro" id="IPR017937">
    <property type="entry name" value="Thioredoxin_CS"/>
</dbReference>
<evidence type="ECO:0000259" key="3">
    <source>
        <dbReference type="PROSITE" id="PS51352"/>
    </source>
</evidence>
<proteinExistence type="predicted"/>
<keyword evidence="2" id="KW-0201">Cytochrome c-type biogenesis</keyword>
<keyword evidence="5" id="KW-1185">Reference proteome</keyword>
<evidence type="ECO:0000313" key="5">
    <source>
        <dbReference type="Proteomes" id="UP000825009"/>
    </source>
</evidence>
<dbReference type="GO" id="GO:0030313">
    <property type="term" value="C:cell envelope"/>
    <property type="evidence" value="ECO:0007669"/>
    <property type="project" value="UniProtKB-SubCell"/>
</dbReference>
<comment type="subcellular location">
    <subcellularLocation>
        <location evidence="1">Cell envelope</location>
    </subcellularLocation>
</comment>
<sequence>MIASGPAANRPPHMVLALVASLEEPVSLISVCPVFRGTEMVRKILVTAAYIAAGLCANAAMAEDLSPLQVGDMRGLVIHDAPAAASELPFVQQDGSEAQLSDYAGQHVLLNFWATWCAPCREEMPSLQTLQETLGGDDFQVVTLATGRNPPQAIARFFDEVGVTTLPQHRDINQQIAREMGIFGLPITVVLDENGQEVARLRGDADWASDEAIAMLQAIIASDG</sequence>
<dbReference type="Proteomes" id="UP000825009">
    <property type="component" value="Chromosome"/>
</dbReference>
<reference evidence="4 5" key="1">
    <citation type="submission" date="2021-07" db="EMBL/GenBank/DDBJ databases">
        <title>A novel Jannaschia species isolated from marine dinoflagellate Ceratoperidinium margalefii.</title>
        <authorList>
            <person name="Jiang Y."/>
            <person name="Li Z."/>
        </authorList>
    </citation>
    <scope>NUCLEOTIDE SEQUENCE [LARGE SCALE GENOMIC DNA]</scope>
    <source>
        <strain evidence="4 5">J12C1-MA-4</strain>
    </source>
</reference>
<dbReference type="PROSITE" id="PS00194">
    <property type="entry name" value="THIOREDOXIN_1"/>
    <property type="match status" value="1"/>
</dbReference>
<dbReference type="InterPro" id="IPR013766">
    <property type="entry name" value="Thioredoxin_domain"/>
</dbReference>
<dbReference type="PANTHER" id="PTHR42852:SF13">
    <property type="entry name" value="PROTEIN DIPZ"/>
    <property type="match status" value="1"/>
</dbReference>
<gene>
    <name evidence="4" type="ORF">KYE46_00270</name>
</gene>
<dbReference type="Pfam" id="PF08534">
    <property type="entry name" value="Redoxin"/>
    <property type="match status" value="1"/>
</dbReference>
<dbReference type="GO" id="GO:0015036">
    <property type="term" value="F:disulfide oxidoreductase activity"/>
    <property type="evidence" value="ECO:0007669"/>
    <property type="project" value="UniProtKB-ARBA"/>
</dbReference>
<dbReference type="EMBL" id="CP079194">
    <property type="protein sequence ID" value="QXT39732.1"/>
    <property type="molecule type" value="Genomic_DNA"/>
</dbReference>